<name>A0A0F8W8X9_9ZZZZ</name>
<gene>
    <name evidence="1" type="ORF">LCGC14_3098420</name>
</gene>
<organism evidence="1">
    <name type="scientific">marine sediment metagenome</name>
    <dbReference type="NCBI Taxonomy" id="412755"/>
    <lineage>
        <taxon>unclassified sequences</taxon>
        <taxon>metagenomes</taxon>
        <taxon>ecological metagenomes</taxon>
    </lineage>
</organism>
<dbReference type="EMBL" id="LAZR01066690">
    <property type="protein sequence ID" value="KKK53073.1"/>
    <property type="molecule type" value="Genomic_DNA"/>
</dbReference>
<evidence type="ECO:0000313" key="1">
    <source>
        <dbReference type="EMBL" id="KKK53073.1"/>
    </source>
</evidence>
<dbReference type="AlphaFoldDB" id="A0A0F8W8X9"/>
<protein>
    <submittedName>
        <fullName evidence="1">Uncharacterized protein</fullName>
    </submittedName>
</protein>
<reference evidence="1" key="1">
    <citation type="journal article" date="2015" name="Nature">
        <title>Complex archaea that bridge the gap between prokaryotes and eukaryotes.</title>
        <authorList>
            <person name="Spang A."/>
            <person name="Saw J.H."/>
            <person name="Jorgensen S.L."/>
            <person name="Zaremba-Niedzwiedzka K."/>
            <person name="Martijn J."/>
            <person name="Lind A.E."/>
            <person name="van Eijk R."/>
            <person name="Schleper C."/>
            <person name="Guy L."/>
            <person name="Ettema T.J."/>
        </authorList>
    </citation>
    <scope>NUCLEOTIDE SEQUENCE</scope>
</reference>
<comment type="caution">
    <text evidence="1">The sequence shown here is derived from an EMBL/GenBank/DDBJ whole genome shotgun (WGS) entry which is preliminary data.</text>
</comment>
<feature type="non-terminal residue" evidence="1">
    <location>
        <position position="1"/>
    </location>
</feature>
<accession>A0A0F8W8X9</accession>
<sequence>RWMWTAGSGRRGIALVVSTGNGAIPVNGRIVSLAQRRGGTRIEWASRGNQGEGPALLHEPVARGTLLIHAGVFPVGWPFKSALRHRR</sequence>
<proteinExistence type="predicted"/>